<feature type="transmembrane region" description="Helical" evidence="6">
    <location>
        <begin position="97"/>
        <end position="119"/>
    </location>
</feature>
<dbReference type="GO" id="GO:0007189">
    <property type="term" value="P:adenylate cyclase-activating G protein-coupled receptor signaling pathway"/>
    <property type="evidence" value="ECO:0007669"/>
    <property type="project" value="TreeGrafter"/>
</dbReference>
<sequence length="452" mass="51648">MSSYDDDDDGGGFYGYAVNMTAFDDDAVVFRFSLTHDYAFGPLGPFTMDNFDTHQTICVWIMKVMGTLSMLASYFIIRDIVIRYYRRERIRLTSKVIFELSIGDFFGSFFSAVLGTWMVPKESGAYMAAGTTGSCTAQGFLVAIFYGMAITMNAVLATTYYYLVKNEREDGTRTKRSVRLILTVPLLLPLFLSVMPLFNSGYNYTDASVCGVGEFPLGCLAVYELFDGCKRGTTAMPMKYIQLSFILMINIIIDVSVVLMIYHAWSKDRKINKSTTTTTATTTNSEANTNSATDDNSINRASRKHKNNNLTRKFVWQGIWYVTSFQIAWFPWYVWQWIRITDKGDMPARPYESVSLIYILSITHPSQGFLNSLVYFRPSYLKYRHRDEKEFRMASIFRVLNIPVPRVLLVEWWKSLCIKCCCWKESEDDTTSQKGNEDAMRGKDTPQDASNA</sequence>
<feature type="compositionally biased region" description="Low complexity" evidence="5">
    <location>
        <begin position="275"/>
        <end position="293"/>
    </location>
</feature>
<evidence type="ECO:0000256" key="1">
    <source>
        <dbReference type="ARBA" id="ARBA00004141"/>
    </source>
</evidence>
<dbReference type="Proteomes" id="UP001224775">
    <property type="component" value="Unassembled WGS sequence"/>
</dbReference>
<keyword evidence="8" id="KW-1185">Reference proteome</keyword>
<name>A0AAD8YBH0_9STRA</name>
<feature type="region of interest" description="Disordered" evidence="5">
    <location>
        <begin position="427"/>
        <end position="452"/>
    </location>
</feature>
<proteinExistence type="predicted"/>
<dbReference type="SUPFAM" id="SSF81321">
    <property type="entry name" value="Family A G protein-coupled receptor-like"/>
    <property type="match status" value="1"/>
</dbReference>
<dbReference type="AlphaFoldDB" id="A0AAD8YBH0"/>
<evidence type="ECO:0000313" key="8">
    <source>
        <dbReference type="Proteomes" id="UP001224775"/>
    </source>
</evidence>
<gene>
    <name evidence="7" type="ORF">QTG54_006310</name>
</gene>
<accession>A0AAD8YBH0</accession>
<evidence type="ECO:0000313" key="7">
    <source>
        <dbReference type="EMBL" id="KAK1742713.1"/>
    </source>
</evidence>
<dbReference type="GO" id="GO:0005886">
    <property type="term" value="C:plasma membrane"/>
    <property type="evidence" value="ECO:0007669"/>
    <property type="project" value="TreeGrafter"/>
</dbReference>
<evidence type="ECO:0000256" key="2">
    <source>
        <dbReference type="ARBA" id="ARBA00022692"/>
    </source>
</evidence>
<evidence type="ECO:0000256" key="5">
    <source>
        <dbReference type="SAM" id="MobiDB-lite"/>
    </source>
</evidence>
<comment type="subcellular location">
    <subcellularLocation>
        <location evidence="1">Membrane</location>
        <topology evidence="1">Multi-pass membrane protein</topology>
    </subcellularLocation>
</comment>
<evidence type="ECO:0000256" key="6">
    <source>
        <dbReference type="SAM" id="Phobius"/>
    </source>
</evidence>
<dbReference type="EMBL" id="JATAAI010000010">
    <property type="protein sequence ID" value="KAK1742713.1"/>
    <property type="molecule type" value="Genomic_DNA"/>
</dbReference>
<keyword evidence="2 6" id="KW-0812">Transmembrane</keyword>
<feature type="compositionally biased region" description="Basic and acidic residues" evidence="5">
    <location>
        <begin position="435"/>
        <end position="446"/>
    </location>
</feature>
<evidence type="ECO:0000256" key="4">
    <source>
        <dbReference type="ARBA" id="ARBA00023136"/>
    </source>
</evidence>
<dbReference type="Gene3D" id="1.20.1070.10">
    <property type="entry name" value="Rhodopsin 7-helix transmembrane proteins"/>
    <property type="match status" value="1"/>
</dbReference>
<evidence type="ECO:0008006" key="9">
    <source>
        <dbReference type="Google" id="ProtNLM"/>
    </source>
</evidence>
<feature type="transmembrane region" description="Helical" evidence="6">
    <location>
        <begin position="57"/>
        <end position="77"/>
    </location>
</feature>
<organism evidence="7 8">
    <name type="scientific">Skeletonema marinoi</name>
    <dbReference type="NCBI Taxonomy" id="267567"/>
    <lineage>
        <taxon>Eukaryota</taxon>
        <taxon>Sar</taxon>
        <taxon>Stramenopiles</taxon>
        <taxon>Ochrophyta</taxon>
        <taxon>Bacillariophyta</taxon>
        <taxon>Coscinodiscophyceae</taxon>
        <taxon>Thalassiosirophycidae</taxon>
        <taxon>Thalassiosirales</taxon>
        <taxon>Skeletonemataceae</taxon>
        <taxon>Skeletonema</taxon>
        <taxon>Skeletonema marinoi-dohrnii complex</taxon>
    </lineage>
</organism>
<keyword evidence="3 6" id="KW-1133">Transmembrane helix</keyword>
<feature type="transmembrane region" description="Helical" evidence="6">
    <location>
        <begin position="176"/>
        <end position="198"/>
    </location>
</feature>
<evidence type="ECO:0000256" key="3">
    <source>
        <dbReference type="ARBA" id="ARBA00022989"/>
    </source>
</evidence>
<feature type="transmembrane region" description="Helical" evidence="6">
    <location>
        <begin position="355"/>
        <end position="376"/>
    </location>
</feature>
<dbReference type="GO" id="GO:0004930">
    <property type="term" value="F:G protein-coupled receptor activity"/>
    <property type="evidence" value="ECO:0007669"/>
    <property type="project" value="TreeGrafter"/>
</dbReference>
<comment type="caution">
    <text evidence="7">The sequence shown here is derived from an EMBL/GenBank/DDBJ whole genome shotgun (WGS) entry which is preliminary data.</text>
</comment>
<dbReference type="PANTHER" id="PTHR23112:SF0">
    <property type="entry name" value="TRANSMEMBRANE PROTEIN 116"/>
    <property type="match status" value="1"/>
</dbReference>
<protein>
    <recommendedName>
        <fullName evidence="9">G-protein coupled receptors family 1 profile domain-containing protein</fullName>
    </recommendedName>
</protein>
<reference evidence="7" key="1">
    <citation type="submission" date="2023-06" db="EMBL/GenBank/DDBJ databases">
        <title>Survivors Of The Sea: Transcriptome response of Skeletonema marinoi to long-term dormancy.</title>
        <authorList>
            <person name="Pinder M.I.M."/>
            <person name="Kourtchenko O."/>
            <person name="Robertson E.K."/>
            <person name="Larsson T."/>
            <person name="Maumus F."/>
            <person name="Osuna-Cruz C.M."/>
            <person name="Vancaester E."/>
            <person name="Stenow R."/>
            <person name="Vandepoele K."/>
            <person name="Ploug H."/>
            <person name="Bruchert V."/>
            <person name="Godhe A."/>
            <person name="Topel M."/>
        </authorList>
    </citation>
    <scope>NUCLEOTIDE SEQUENCE</scope>
    <source>
        <strain evidence="7">R05AC</strain>
    </source>
</reference>
<keyword evidence="4 6" id="KW-0472">Membrane</keyword>
<feature type="transmembrane region" description="Helical" evidence="6">
    <location>
        <begin position="314"/>
        <end position="335"/>
    </location>
</feature>
<dbReference type="PANTHER" id="PTHR23112">
    <property type="entry name" value="G PROTEIN-COUPLED RECEPTOR 157-RELATED"/>
    <property type="match status" value="1"/>
</dbReference>
<feature type="transmembrane region" description="Helical" evidence="6">
    <location>
        <begin position="139"/>
        <end position="164"/>
    </location>
</feature>
<feature type="transmembrane region" description="Helical" evidence="6">
    <location>
        <begin position="240"/>
        <end position="265"/>
    </location>
</feature>
<feature type="region of interest" description="Disordered" evidence="5">
    <location>
        <begin position="275"/>
        <end position="300"/>
    </location>
</feature>